<dbReference type="EMBL" id="BQNB010018402">
    <property type="protein sequence ID" value="GJT74000.1"/>
    <property type="molecule type" value="Genomic_DNA"/>
</dbReference>
<evidence type="ECO:0000313" key="3">
    <source>
        <dbReference type="Proteomes" id="UP001151760"/>
    </source>
</evidence>
<comment type="caution">
    <text evidence="2">The sequence shown here is derived from an EMBL/GenBank/DDBJ whole genome shotgun (WGS) entry which is preliminary data.</text>
</comment>
<reference evidence="2" key="2">
    <citation type="submission" date="2022-01" db="EMBL/GenBank/DDBJ databases">
        <authorList>
            <person name="Yamashiro T."/>
            <person name="Shiraishi A."/>
            <person name="Satake H."/>
            <person name="Nakayama K."/>
        </authorList>
    </citation>
    <scope>NUCLEOTIDE SEQUENCE</scope>
</reference>
<reference evidence="2" key="1">
    <citation type="journal article" date="2022" name="Int. J. Mol. Sci.">
        <title>Draft Genome of Tanacetum Coccineum: Genomic Comparison of Closely Related Tanacetum-Family Plants.</title>
        <authorList>
            <person name="Yamashiro T."/>
            <person name="Shiraishi A."/>
            <person name="Nakayama K."/>
            <person name="Satake H."/>
        </authorList>
    </citation>
    <scope>NUCLEOTIDE SEQUENCE</scope>
</reference>
<evidence type="ECO:0000256" key="1">
    <source>
        <dbReference type="SAM" id="MobiDB-lite"/>
    </source>
</evidence>
<feature type="region of interest" description="Disordered" evidence="1">
    <location>
        <begin position="183"/>
        <end position="207"/>
    </location>
</feature>
<keyword evidence="3" id="KW-1185">Reference proteome</keyword>
<accession>A0ABQ5GE80</accession>
<evidence type="ECO:0000313" key="2">
    <source>
        <dbReference type="EMBL" id="GJT74000.1"/>
    </source>
</evidence>
<feature type="region of interest" description="Disordered" evidence="1">
    <location>
        <begin position="255"/>
        <end position="276"/>
    </location>
</feature>
<gene>
    <name evidence="2" type="ORF">Tco_1033286</name>
</gene>
<protein>
    <submittedName>
        <fullName evidence="2">Uncharacterized protein</fullName>
    </submittedName>
</protein>
<proteinExistence type="predicted"/>
<sequence>MQVLDQIVVEEKDYGLHSLGDVTFEQLMDQVDHEKKAAQEKVDHHTDSEKITYVGAGPTGMDLDDSTSAHNLDTTSAGDAELPIAFAGMSALSNPLVIGELKSFVPSLVTDALKENVTRFLSKALKDTLPKLIQEFVQNSVQFVHLEKELSKVIKMKLGKSVKARVRSGMQFVSDRLASVQSTIATNSQHGSKENKSDEEDSDNEPPIKKLKFLIPTSQIPTPTPLNSVTTEFFLQPEVEKMIVDQFTDHLLKTTSSSYYPTPPREPTPHKDMSKGKGIATKDPLKELIPFLEEGGSKHKMPNLKSFAILEGQLTAEDIIAQAKEMKRLADLKVKKEKSEESLKKMLNLATVKAQT</sequence>
<dbReference type="Proteomes" id="UP001151760">
    <property type="component" value="Unassembled WGS sequence"/>
</dbReference>
<organism evidence="2 3">
    <name type="scientific">Tanacetum coccineum</name>
    <dbReference type="NCBI Taxonomy" id="301880"/>
    <lineage>
        <taxon>Eukaryota</taxon>
        <taxon>Viridiplantae</taxon>
        <taxon>Streptophyta</taxon>
        <taxon>Embryophyta</taxon>
        <taxon>Tracheophyta</taxon>
        <taxon>Spermatophyta</taxon>
        <taxon>Magnoliopsida</taxon>
        <taxon>eudicotyledons</taxon>
        <taxon>Gunneridae</taxon>
        <taxon>Pentapetalae</taxon>
        <taxon>asterids</taxon>
        <taxon>campanulids</taxon>
        <taxon>Asterales</taxon>
        <taxon>Asteraceae</taxon>
        <taxon>Asteroideae</taxon>
        <taxon>Anthemideae</taxon>
        <taxon>Anthemidinae</taxon>
        <taxon>Tanacetum</taxon>
    </lineage>
</organism>
<name>A0ABQ5GE80_9ASTR</name>